<evidence type="ECO:0000256" key="6">
    <source>
        <dbReference type="ARBA" id="ARBA00023136"/>
    </source>
</evidence>
<evidence type="ECO:0000259" key="9">
    <source>
        <dbReference type="Pfam" id="PF12704"/>
    </source>
</evidence>
<dbReference type="InterPro" id="IPR051447">
    <property type="entry name" value="Lipoprotein-release_system"/>
</dbReference>
<evidence type="ECO:0000256" key="1">
    <source>
        <dbReference type="ARBA" id="ARBA00004651"/>
    </source>
</evidence>
<reference evidence="10 11" key="1">
    <citation type="submission" date="2023-07" db="EMBL/GenBank/DDBJ databases">
        <authorList>
            <person name="Lian W.-H."/>
        </authorList>
    </citation>
    <scope>NUCLEOTIDE SEQUENCE [LARGE SCALE GENOMIC DNA]</scope>
    <source>
        <strain evidence="10 11">SYSU DXS3180</strain>
    </source>
</reference>
<proteinExistence type="inferred from homology"/>
<dbReference type="RefSeq" id="WP_369329978.1">
    <property type="nucleotide sequence ID" value="NZ_JAULBC010000004.1"/>
</dbReference>
<dbReference type="EMBL" id="JAULBC010000004">
    <property type="protein sequence ID" value="MEX6688569.1"/>
    <property type="molecule type" value="Genomic_DNA"/>
</dbReference>
<dbReference type="PANTHER" id="PTHR30489">
    <property type="entry name" value="LIPOPROTEIN-RELEASING SYSTEM TRANSMEMBRANE PROTEIN LOLE"/>
    <property type="match status" value="1"/>
</dbReference>
<evidence type="ECO:0000259" key="8">
    <source>
        <dbReference type="Pfam" id="PF02687"/>
    </source>
</evidence>
<dbReference type="InterPro" id="IPR003838">
    <property type="entry name" value="ABC3_permease_C"/>
</dbReference>
<gene>
    <name evidence="10" type="ORF">QTN47_13735</name>
</gene>
<feature type="transmembrane region" description="Helical" evidence="7">
    <location>
        <begin position="328"/>
        <end position="352"/>
    </location>
</feature>
<evidence type="ECO:0000256" key="4">
    <source>
        <dbReference type="ARBA" id="ARBA00022692"/>
    </source>
</evidence>
<dbReference type="Proteomes" id="UP001560573">
    <property type="component" value="Unassembled WGS sequence"/>
</dbReference>
<feature type="domain" description="ABC3 transporter permease C-terminal" evidence="8">
    <location>
        <begin position="279"/>
        <end position="402"/>
    </location>
</feature>
<evidence type="ECO:0000256" key="7">
    <source>
        <dbReference type="SAM" id="Phobius"/>
    </source>
</evidence>
<evidence type="ECO:0000256" key="5">
    <source>
        <dbReference type="ARBA" id="ARBA00022989"/>
    </source>
</evidence>
<comment type="caution">
    <text evidence="10">The sequence shown here is derived from an EMBL/GenBank/DDBJ whole genome shotgun (WGS) entry which is preliminary data.</text>
</comment>
<dbReference type="InterPro" id="IPR025857">
    <property type="entry name" value="MacB_PCD"/>
</dbReference>
<feature type="transmembrane region" description="Helical" evidence="7">
    <location>
        <begin position="274"/>
        <end position="300"/>
    </location>
</feature>
<comment type="similarity">
    <text evidence="2">Belongs to the ABC-4 integral membrane protein family. LolC/E subfamily.</text>
</comment>
<dbReference type="PANTHER" id="PTHR30489:SF0">
    <property type="entry name" value="LIPOPROTEIN-RELEASING SYSTEM TRANSMEMBRANE PROTEIN LOLE"/>
    <property type="match status" value="1"/>
</dbReference>
<dbReference type="Pfam" id="PF02687">
    <property type="entry name" value="FtsX"/>
    <property type="match status" value="1"/>
</dbReference>
<keyword evidence="3" id="KW-1003">Cell membrane</keyword>
<evidence type="ECO:0000313" key="11">
    <source>
        <dbReference type="Proteomes" id="UP001560573"/>
    </source>
</evidence>
<evidence type="ECO:0000256" key="3">
    <source>
        <dbReference type="ARBA" id="ARBA00022475"/>
    </source>
</evidence>
<sequence length="407" mass="44903">MKLLFAWRYFKSRKSTNAINIIAWISVLAIAVGTAALIIVLSVFNGFEDLVKSLYGDFYSDIKITPAKGKFIQLSPSQILSVKKVNGVRGLSLVVEEKAMLVNGDCNSIVFLKGVDENYDKVNGISSQSHIIRGDYHLGVVDTPALVLGVGIENAVCVDPAFRGSELTIYLPNRKASNFNSLDAMNAYNVSVAGTFMVQQEFDNKYAFTNLSFVQNMLNLPADEYSGIEVAVSNQEQVDQIKQQLQKTLGDKFIVQTRYEQNQSLYSIMQVEKWVIYGILSLILVVAAFNMIGALTMLVLEKQKDIAVLKAMGATSNLVQKIFLNEGLLLAAIGGIAGMIVAIIICFLQLKFHLVKLQGGTFIVDYYPVKMYPFDFVLVSITVLLVAVLAAWIPSKKASTREFSLKS</sequence>
<feature type="transmembrane region" description="Helical" evidence="7">
    <location>
        <begin position="372"/>
        <end position="393"/>
    </location>
</feature>
<keyword evidence="5 7" id="KW-1133">Transmembrane helix</keyword>
<feature type="domain" description="MacB-like periplasmic core" evidence="9">
    <location>
        <begin position="24"/>
        <end position="247"/>
    </location>
</feature>
<organism evidence="10 11">
    <name type="scientific">Danxiaibacter flavus</name>
    <dbReference type="NCBI Taxonomy" id="3049108"/>
    <lineage>
        <taxon>Bacteria</taxon>
        <taxon>Pseudomonadati</taxon>
        <taxon>Bacteroidota</taxon>
        <taxon>Chitinophagia</taxon>
        <taxon>Chitinophagales</taxon>
        <taxon>Chitinophagaceae</taxon>
        <taxon>Danxiaibacter</taxon>
    </lineage>
</organism>
<name>A0ABV3ZFC1_9BACT</name>
<keyword evidence="4 7" id="KW-0812">Transmembrane</keyword>
<comment type="subcellular location">
    <subcellularLocation>
        <location evidence="1">Cell membrane</location>
        <topology evidence="1">Multi-pass membrane protein</topology>
    </subcellularLocation>
</comment>
<evidence type="ECO:0000313" key="10">
    <source>
        <dbReference type="EMBL" id="MEX6688569.1"/>
    </source>
</evidence>
<dbReference type="Pfam" id="PF12704">
    <property type="entry name" value="MacB_PCD"/>
    <property type="match status" value="1"/>
</dbReference>
<keyword evidence="11" id="KW-1185">Reference proteome</keyword>
<accession>A0ABV3ZFC1</accession>
<keyword evidence="6 7" id="KW-0472">Membrane</keyword>
<feature type="transmembrane region" description="Helical" evidence="7">
    <location>
        <begin position="21"/>
        <end position="44"/>
    </location>
</feature>
<protein>
    <submittedName>
        <fullName evidence="10">ABC transporter permease</fullName>
    </submittedName>
</protein>
<evidence type="ECO:0000256" key="2">
    <source>
        <dbReference type="ARBA" id="ARBA00005236"/>
    </source>
</evidence>